<organism evidence="1 2">
    <name type="scientific">Cercophora scortea</name>
    <dbReference type="NCBI Taxonomy" id="314031"/>
    <lineage>
        <taxon>Eukaryota</taxon>
        <taxon>Fungi</taxon>
        <taxon>Dikarya</taxon>
        <taxon>Ascomycota</taxon>
        <taxon>Pezizomycotina</taxon>
        <taxon>Sordariomycetes</taxon>
        <taxon>Sordariomycetidae</taxon>
        <taxon>Sordariales</taxon>
        <taxon>Lasiosphaeriaceae</taxon>
        <taxon>Cercophora</taxon>
    </lineage>
</organism>
<accession>A0AAE0I9V0</accession>
<evidence type="ECO:0000313" key="2">
    <source>
        <dbReference type="Proteomes" id="UP001286456"/>
    </source>
</evidence>
<dbReference type="EMBL" id="JAUEPO010000005">
    <property type="protein sequence ID" value="KAK3321176.1"/>
    <property type="molecule type" value="Genomic_DNA"/>
</dbReference>
<proteinExistence type="predicted"/>
<keyword evidence="2" id="KW-1185">Reference proteome</keyword>
<dbReference type="Proteomes" id="UP001286456">
    <property type="component" value="Unassembled WGS sequence"/>
</dbReference>
<dbReference type="AlphaFoldDB" id="A0AAE0I9V0"/>
<sequence length="152" mass="17007">MASDECRRAPCWRFTHLCLVSPRYLACVLSCVHPYRTKKESIRPVGFSGTVVLVSVTVGRSPRRPFLGARHCSTVEEGTLGLARLVSSDGQPNGFLVPVIDMEIKFHISSLINGPKSKRGVKQKIDKNEHENRNIRPSVDLRRVARLDPNCN</sequence>
<evidence type="ECO:0000313" key="1">
    <source>
        <dbReference type="EMBL" id="KAK3321176.1"/>
    </source>
</evidence>
<protein>
    <submittedName>
        <fullName evidence="1">Uncharacterized protein</fullName>
    </submittedName>
</protein>
<reference evidence="1" key="2">
    <citation type="submission" date="2023-06" db="EMBL/GenBank/DDBJ databases">
        <authorList>
            <consortium name="Lawrence Berkeley National Laboratory"/>
            <person name="Haridas S."/>
            <person name="Hensen N."/>
            <person name="Bonometti L."/>
            <person name="Westerberg I."/>
            <person name="Brannstrom I.O."/>
            <person name="Guillou S."/>
            <person name="Cros-Aarteil S."/>
            <person name="Calhoun S."/>
            <person name="Kuo A."/>
            <person name="Mondo S."/>
            <person name="Pangilinan J."/>
            <person name="Riley R."/>
            <person name="Labutti K."/>
            <person name="Andreopoulos B."/>
            <person name="Lipzen A."/>
            <person name="Chen C."/>
            <person name="Yanf M."/>
            <person name="Daum C."/>
            <person name="Ng V."/>
            <person name="Clum A."/>
            <person name="Steindorff A."/>
            <person name="Ohm R."/>
            <person name="Martin F."/>
            <person name="Silar P."/>
            <person name="Natvig D."/>
            <person name="Lalanne C."/>
            <person name="Gautier V."/>
            <person name="Ament-Velasquez S.L."/>
            <person name="Kruys A."/>
            <person name="Hutchinson M.I."/>
            <person name="Powell A.J."/>
            <person name="Barry K."/>
            <person name="Miller A.N."/>
            <person name="Grigoriev I.V."/>
            <person name="Debuchy R."/>
            <person name="Gladieux P."/>
            <person name="Thoren M.H."/>
            <person name="Johannesson H."/>
        </authorList>
    </citation>
    <scope>NUCLEOTIDE SEQUENCE</scope>
    <source>
        <strain evidence="1">SMH4131-1</strain>
    </source>
</reference>
<name>A0AAE0I9V0_9PEZI</name>
<reference evidence="1" key="1">
    <citation type="journal article" date="2023" name="Mol. Phylogenet. Evol.">
        <title>Genome-scale phylogeny and comparative genomics of the fungal order Sordariales.</title>
        <authorList>
            <person name="Hensen N."/>
            <person name="Bonometti L."/>
            <person name="Westerberg I."/>
            <person name="Brannstrom I.O."/>
            <person name="Guillou S."/>
            <person name="Cros-Aarteil S."/>
            <person name="Calhoun S."/>
            <person name="Haridas S."/>
            <person name="Kuo A."/>
            <person name="Mondo S."/>
            <person name="Pangilinan J."/>
            <person name="Riley R."/>
            <person name="LaButti K."/>
            <person name="Andreopoulos B."/>
            <person name="Lipzen A."/>
            <person name="Chen C."/>
            <person name="Yan M."/>
            <person name="Daum C."/>
            <person name="Ng V."/>
            <person name="Clum A."/>
            <person name="Steindorff A."/>
            <person name="Ohm R.A."/>
            <person name="Martin F."/>
            <person name="Silar P."/>
            <person name="Natvig D.O."/>
            <person name="Lalanne C."/>
            <person name="Gautier V."/>
            <person name="Ament-Velasquez S.L."/>
            <person name="Kruys A."/>
            <person name="Hutchinson M.I."/>
            <person name="Powell A.J."/>
            <person name="Barry K."/>
            <person name="Miller A.N."/>
            <person name="Grigoriev I.V."/>
            <person name="Debuchy R."/>
            <person name="Gladieux P."/>
            <person name="Hiltunen Thoren M."/>
            <person name="Johannesson H."/>
        </authorList>
    </citation>
    <scope>NUCLEOTIDE SEQUENCE</scope>
    <source>
        <strain evidence="1">SMH4131-1</strain>
    </source>
</reference>
<gene>
    <name evidence="1" type="ORF">B0T19DRAFT_260428</name>
</gene>
<comment type="caution">
    <text evidence="1">The sequence shown here is derived from an EMBL/GenBank/DDBJ whole genome shotgun (WGS) entry which is preliminary data.</text>
</comment>